<dbReference type="EMBL" id="LVYV01000056">
    <property type="protein sequence ID" value="KZD20406.1"/>
    <property type="molecule type" value="Genomic_DNA"/>
</dbReference>
<protein>
    <submittedName>
        <fullName evidence="1">Uncharacterized protein</fullName>
    </submittedName>
</protein>
<sequence length="65" mass="7407">MTTRQFDCKLAFRGCKAEQAPQRLRRRLWMSVKIEQNDGAGFIGPNIDHLAYKPGDAFPEGSREP</sequence>
<gene>
    <name evidence="1" type="ORF">A4A58_19445</name>
</gene>
<name>A0A163X4H9_9BRAD</name>
<organism evidence="1 2">
    <name type="scientific">Tardiphaga robiniae</name>
    <dbReference type="NCBI Taxonomy" id="943830"/>
    <lineage>
        <taxon>Bacteria</taxon>
        <taxon>Pseudomonadati</taxon>
        <taxon>Pseudomonadota</taxon>
        <taxon>Alphaproteobacteria</taxon>
        <taxon>Hyphomicrobiales</taxon>
        <taxon>Nitrobacteraceae</taxon>
        <taxon>Tardiphaga</taxon>
    </lineage>
</organism>
<proteinExistence type="predicted"/>
<accession>A0A163X4H9</accession>
<dbReference type="Proteomes" id="UP000076574">
    <property type="component" value="Unassembled WGS sequence"/>
</dbReference>
<comment type="caution">
    <text evidence="1">The sequence shown here is derived from an EMBL/GenBank/DDBJ whole genome shotgun (WGS) entry which is preliminary data.</text>
</comment>
<evidence type="ECO:0000313" key="1">
    <source>
        <dbReference type="EMBL" id="KZD20406.1"/>
    </source>
</evidence>
<keyword evidence="2" id="KW-1185">Reference proteome</keyword>
<reference evidence="1 2" key="1">
    <citation type="submission" date="2016-03" db="EMBL/GenBank/DDBJ databases">
        <title>Microsymbionts genomes from the relict species Vavilovia formosa (Stev.) Fed.</title>
        <authorList>
            <person name="Kopat V."/>
            <person name="Chirak E."/>
            <person name="Kimeklis A."/>
            <person name="Andronov E."/>
        </authorList>
    </citation>
    <scope>NUCLEOTIDE SEQUENCE [LARGE SCALE GENOMIC DNA]</scope>
    <source>
        <strain evidence="1 2">Vaf07</strain>
    </source>
</reference>
<evidence type="ECO:0000313" key="2">
    <source>
        <dbReference type="Proteomes" id="UP000076574"/>
    </source>
</evidence>
<dbReference type="AlphaFoldDB" id="A0A163X4H9"/>